<organism evidence="1">
    <name type="scientific">marine metagenome</name>
    <dbReference type="NCBI Taxonomy" id="408172"/>
    <lineage>
        <taxon>unclassified sequences</taxon>
        <taxon>metagenomes</taxon>
        <taxon>ecological metagenomes</taxon>
    </lineage>
</organism>
<reference evidence="1" key="1">
    <citation type="submission" date="2018-05" db="EMBL/GenBank/DDBJ databases">
        <authorList>
            <person name="Lanie J.A."/>
            <person name="Ng W.-L."/>
            <person name="Kazmierczak K.M."/>
            <person name="Andrzejewski T.M."/>
            <person name="Davidsen T.M."/>
            <person name="Wayne K.J."/>
            <person name="Tettelin H."/>
            <person name="Glass J.I."/>
            <person name="Rusch D."/>
            <person name="Podicherti R."/>
            <person name="Tsui H.-C.T."/>
            <person name="Winkler M.E."/>
        </authorList>
    </citation>
    <scope>NUCLEOTIDE SEQUENCE</scope>
</reference>
<accession>A0A382CYY3</accession>
<gene>
    <name evidence="1" type="ORF">METZ01_LOCUS183858</name>
</gene>
<name>A0A382CYY3_9ZZZZ</name>
<sequence>MMNSGYAEALQLPRVARVRFPFGRPMGEPNNPDQSRVILEDALEILETATKTGTMSWLPYRWRREDYAQIRLDRAAKTTLPA</sequence>
<dbReference type="AlphaFoldDB" id="A0A382CYY3"/>
<proteinExistence type="predicted"/>
<protein>
    <submittedName>
        <fullName evidence="1">Uncharacterized protein</fullName>
    </submittedName>
</protein>
<dbReference type="EMBL" id="UINC01036675">
    <property type="protein sequence ID" value="SVB31004.1"/>
    <property type="molecule type" value="Genomic_DNA"/>
</dbReference>
<evidence type="ECO:0000313" key="1">
    <source>
        <dbReference type="EMBL" id="SVB31004.1"/>
    </source>
</evidence>